<feature type="compositionally biased region" description="Basic and acidic residues" evidence="2">
    <location>
        <begin position="327"/>
        <end position="344"/>
    </location>
</feature>
<dbReference type="Pfam" id="PF08190">
    <property type="entry name" value="PIH1"/>
    <property type="match status" value="1"/>
</dbReference>
<feature type="compositionally biased region" description="Basic and acidic residues" evidence="2">
    <location>
        <begin position="590"/>
        <end position="616"/>
    </location>
</feature>
<dbReference type="InterPro" id="IPR050734">
    <property type="entry name" value="PIH1/Kintoun_subfamily"/>
</dbReference>
<feature type="region of interest" description="Disordered" evidence="2">
    <location>
        <begin position="327"/>
        <end position="364"/>
    </location>
</feature>
<dbReference type="Proteomes" id="UP001165060">
    <property type="component" value="Unassembled WGS sequence"/>
</dbReference>
<accession>A0ABQ6MCL9</accession>
<evidence type="ECO:0000256" key="2">
    <source>
        <dbReference type="SAM" id="MobiDB-lite"/>
    </source>
</evidence>
<comment type="caution">
    <text evidence="4">The sequence shown here is derived from an EMBL/GenBank/DDBJ whole genome shotgun (WGS) entry which is preliminary data.</text>
</comment>
<feature type="compositionally biased region" description="Acidic residues" evidence="2">
    <location>
        <begin position="561"/>
        <end position="573"/>
    </location>
</feature>
<dbReference type="InterPro" id="IPR012981">
    <property type="entry name" value="PIH1_N"/>
</dbReference>
<feature type="region of interest" description="Disordered" evidence="2">
    <location>
        <begin position="117"/>
        <end position="152"/>
    </location>
</feature>
<feature type="region of interest" description="Disordered" evidence="2">
    <location>
        <begin position="586"/>
        <end position="653"/>
    </location>
</feature>
<comment type="similarity">
    <text evidence="1">Belongs to the PIH1 family.</text>
</comment>
<name>A0ABQ6MCL9_9STRA</name>
<proteinExistence type="inferred from homology"/>
<reference evidence="4 5" key="1">
    <citation type="journal article" date="2023" name="Commun. Biol.">
        <title>Genome analysis of Parmales, the sister group of diatoms, reveals the evolutionary specialization of diatoms from phago-mixotrophs to photoautotrophs.</title>
        <authorList>
            <person name="Ban H."/>
            <person name="Sato S."/>
            <person name="Yoshikawa S."/>
            <person name="Yamada K."/>
            <person name="Nakamura Y."/>
            <person name="Ichinomiya M."/>
            <person name="Sato N."/>
            <person name="Blanc-Mathieu R."/>
            <person name="Endo H."/>
            <person name="Kuwata A."/>
            <person name="Ogata H."/>
        </authorList>
    </citation>
    <scope>NUCLEOTIDE SEQUENCE [LARGE SCALE GENOMIC DNA]</scope>
</reference>
<organism evidence="4 5">
    <name type="scientific">Tetraparma gracilis</name>
    <dbReference type="NCBI Taxonomy" id="2962635"/>
    <lineage>
        <taxon>Eukaryota</taxon>
        <taxon>Sar</taxon>
        <taxon>Stramenopiles</taxon>
        <taxon>Ochrophyta</taxon>
        <taxon>Bolidophyceae</taxon>
        <taxon>Parmales</taxon>
        <taxon>Triparmaceae</taxon>
        <taxon>Tetraparma</taxon>
    </lineage>
</organism>
<keyword evidence="5" id="KW-1185">Reference proteome</keyword>
<feature type="domain" description="PIH1 N-terminal" evidence="3">
    <location>
        <begin position="152"/>
        <end position="263"/>
    </location>
</feature>
<evidence type="ECO:0000313" key="5">
    <source>
        <dbReference type="Proteomes" id="UP001165060"/>
    </source>
</evidence>
<gene>
    <name evidence="4" type="ORF">TeGR_g13268</name>
</gene>
<evidence type="ECO:0000259" key="3">
    <source>
        <dbReference type="Pfam" id="PF08190"/>
    </source>
</evidence>
<dbReference type="PANTHER" id="PTHR22997:SF0">
    <property type="entry name" value="PIH1 DOMAIN-CONTAINING PROTEIN 1"/>
    <property type="match status" value="1"/>
</dbReference>
<feature type="region of interest" description="Disordered" evidence="2">
    <location>
        <begin position="1"/>
        <end position="36"/>
    </location>
</feature>
<feature type="region of interest" description="Disordered" evidence="2">
    <location>
        <begin position="516"/>
        <end position="573"/>
    </location>
</feature>
<dbReference type="EMBL" id="BRYB01002677">
    <property type="protein sequence ID" value="GMI23799.1"/>
    <property type="molecule type" value="Genomic_DNA"/>
</dbReference>
<protein>
    <recommendedName>
        <fullName evidence="3">PIH1 N-terminal domain-containing protein</fullName>
    </recommendedName>
</protein>
<sequence length="690" mass="74219">MPLITEVTGSRQKDGITLPPAPSSTPASSPSPLLDNDLYKSLLDMKLQTSGGDGVEKPSQEQMQVAMAALSGLSESDPEEFDRIMTTLEEDMAKRCAEEGIDLEAAYAKADKQMEEQAKEAAKNAESDGLKLPGGKTLNAGSAGEVGKEKQEGLEIQPKPAFVVKTLLQPANVKLFLNVCTHEALPEPKTVTRLDAEGKEVEGLSIPVAVGPRRVGGKGGEDAMTYDTCVNPVVMKEVEADDTGGYRDFVCNLVIQYVSQKLKKPKEAGGEADEVSTVDQRYKLPKLAYHAFVNPTTGKVVPGDILKDCLEKSPPLAVTAKQMIREQGKGQKGIQEVKKGKSESASKQSAAAAAKKKSNVSKTPLATSKVPMEVSVNAVPLLNLACPPGDPEPSYSSLPVPNPDHIHPSQLLLFPFLSSPPTGATVEVEVPLPPDAGPNASTDLSAYALTVAAPGFLPTTTVLPYPVDPATAKAVYDAGSRRLRVTVEVDERDMNAVFDVGSRQWQLAEAIGGTEADRNKVKEKSDATAKGGGGEGGDQEDKFHLNLPKGYNEHSGLYQEGDADEDANDTGELPEDRFHQQDIISQHLLQQREDDRKKKADKSEAERKERKEKKDDDGVEYLDVDDFKPGGKYFNAPIGTAEDEPDNPDVRLQGTKTGREAAKVMQEGLEGQEKKGKAVLESTLWTEILD</sequence>
<feature type="compositionally biased region" description="Basic and acidic residues" evidence="2">
    <location>
        <begin position="117"/>
        <end position="129"/>
    </location>
</feature>
<evidence type="ECO:0000313" key="4">
    <source>
        <dbReference type="EMBL" id="GMI23799.1"/>
    </source>
</evidence>
<dbReference type="PANTHER" id="PTHR22997">
    <property type="entry name" value="PIH1 DOMAIN-CONTAINING PROTEIN 1"/>
    <property type="match status" value="1"/>
</dbReference>
<feature type="compositionally biased region" description="Basic and acidic residues" evidence="2">
    <location>
        <begin position="516"/>
        <end position="527"/>
    </location>
</feature>
<evidence type="ECO:0000256" key="1">
    <source>
        <dbReference type="ARBA" id="ARBA00008511"/>
    </source>
</evidence>
<feature type="compositionally biased region" description="Low complexity" evidence="2">
    <location>
        <begin position="24"/>
        <end position="34"/>
    </location>
</feature>